<keyword evidence="2" id="KW-1133">Transmembrane helix</keyword>
<feature type="region of interest" description="Disordered" evidence="1">
    <location>
        <begin position="125"/>
        <end position="144"/>
    </location>
</feature>
<comment type="caution">
    <text evidence="3">The sequence shown here is derived from an EMBL/GenBank/DDBJ whole genome shotgun (WGS) entry which is preliminary data.</text>
</comment>
<protein>
    <submittedName>
        <fullName evidence="3">Uncharacterized protein</fullName>
    </submittedName>
</protein>
<reference evidence="3 4" key="1">
    <citation type="journal article" date="2016" name="Nat. Commun.">
        <title>Thousands of microbial genomes shed light on interconnected biogeochemical processes in an aquifer system.</title>
        <authorList>
            <person name="Anantharaman K."/>
            <person name="Brown C.T."/>
            <person name="Hug L.A."/>
            <person name="Sharon I."/>
            <person name="Castelle C.J."/>
            <person name="Probst A.J."/>
            <person name="Thomas B.C."/>
            <person name="Singh A."/>
            <person name="Wilkins M.J."/>
            <person name="Karaoz U."/>
            <person name="Brodie E.L."/>
            <person name="Williams K.H."/>
            <person name="Hubbard S.S."/>
            <person name="Banfield J.F."/>
        </authorList>
    </citation>
    <scope>NUCLEOTIDE SEQUENCE [LARGE SCALE GENOMIC DNA]</scope>
</reference>
<accession>A0A1F5JJT0</accession>
<proteinExistence type="predicted"/>
<feature type="compositionally biased region" description="Basic and acidic residues" evidence="1">
    <location>
        <begin position="133"/>
        <end position="144"/>
    </location>
</feature>
<feature type="transmembrane region" description="Helical" evidence="2">
    <location>
        <begin position="92"/>
        <end position="113"/>
    </location>
</feature>
<name>A0A1F5JJT0_9BACT</name>
<keyword evidence="2" id="KW-0472">Membrane</keyword>
<sequence>MLDAVVNPLNVRLATPYHFFDPQVMFKYAFTATSVIIKSIALVIGLLWSMSFFKLNKLTKGGILLFLSALMQLYSLQDVATNSRVIPIEWSLALTLTGIVLLIPSVILILAGLAGKAHQSITKDPYYVPDDDTQPKDSKEEDDF</sequence>
<feature type="transmembrane region" description="Helical" evidence="2">
    <location>
        <begin position="28"/>
        <end position="49"/>
    </location>
</feature>
<organism evidence="3 4">
    <name type="scientific">Candidatus Daviesbacteria bacterium RIFCSPHIGHO2_01_FULL_40_11</name>
    <dbReference type="NCBI Taxonomy" id="1797762"/>
    <lineage>
        <taxon>Bacteria</taxon>
        <taxon>Candidatus Daviesiibacteriota</taxon>
    </lineage>
</organism>
<dbReference type="Proteomes" id="UP000177555">
    <property type="component" value="Unassembled WGS sequence"/>
</dbReference>
<dbReference type="EMBL" id="MFCP01000014">
    <property type="protein sequence ID" value="OGE28869.1"/>
    <property type="molecule type" value="Genomic_DNA"/>
</dbReference>
<evidence type="ECO:0000313" key="3">
    <source>
        <dbReference type="EMBL" id="OGE28869.1"/>
    </source>
</evidence>
<evidence type="ECO:0000313" key="4">
    <source>
        <dbReference type="Proteomes" id="UP000177555"/>
    </source>
</evidence>
<gene>
    <name evidence="3" type="ORF">A2867_02905</name>
</gene>
<evidence type="ECO:0000256" key="2">
    <source>
        <dbReference type="SAM" id="Phobius"/>
    </source>
</evidence>
<feature type="transmembrane region" description="Helical" evidence="2">
    <location>
        <begin position="61"/>
        <end position="80"/>
    </location>
</feature>
<evidence type="ECO:0000256" key="1">
    <source>
        <dbReference type="SAM" id="MobiDB-lite"/>
    </source>
</evidence>
<dbReference type="AlphaFoldDB" id="A0A1F5JJT0"/>
<keyword evidence="2" id="KW-0812">Transmembrane</keyword>